<protein>
    <submittedName>
        <fullName evidence="1">RusA family crossover junction endodeoxyribonuclease</fullName>
    </submittedName>
</protein>
<gene>
    <name evidence="1" type="ORF">IAA72_08680</name>
</gene>
<organism evidence="1 2">
    <name type="scientific">Candidatus Ornithospirochaeta stercoravium</name>
    <dbReference type="NCBI Taxonomy" id="2840897"/>
    <lineage>
        <taxon>Bacteria</taxon>
        <taxon>Pseudomonadati</taxon>
        <taxon>Spirochaetota</taxon>
        <taxon>Spirochaetia</taxon>
        <taxon>Spirochaetales</taxon>
        <taxon>Spirochaetaceae</taxon>
        <taxon>Spirochaetaceae incertae sedis</taxon>
        <taxon>Candidatus Ornithospirochaeta</taxon>
    </lineage>
</organism>
<dbReference type="GO" id="GO:0000287">
    <property type="term" value="F:magnesium ion binding"/>
    <property type="evidence" value="ECO:0007669"/>
    <property type="project" value="InterPro"/>
</dbReference>
<dbReference type="SUPFAM" id="SSF103084">
    <property type="entry name" value="Holliday junction resolvase RusA"/>
    <property type="match status" value="1"/>
</dbReference>
<accession>A0A9D9IDM3</accession>
<dbReference type="EMBL" id="JADIMF010000145">
    <property type="protein sequence ID" value="MBO8469843.1"/>
    <property type="molecule type" value="Genomic_DNA"/>
</dbReference>
<dbReference type="InterPro" id="IPR036614">
    <property type="entry name" value="RusA-like_sf"/>
</dbReference>
<dbReference type="Proteomes" id="UP000810292">
    <property type="component" value="Unassembled WGS sequence"/>
</dbReference>
<reference evidence="1" key="2">
    <citation type="journal article" date="2021" name="PeerJ">
        <title>Extensive microbial diversity within the chicken gut microbiome revealed by metagenomics and culture.</title>
        <authorList>
            <person name="Gilroy R."/>
            <person name="Ravi A."/>
            <person name="Getino M."/>
            <person name="Pursley I."/>
            <person name="Horton D.L."/>
            <person name="Alikhan N.F."/>
            <person name="Baker D."/>
            <person name="Gharbi K."/>
            <person name="Hall N."/>
            <person name="Watson M."/>
            <person name="Adriaenssens E.M."/>
            <person name="Foster-Nyarko E."/>
            <person name="Jarju S."/>
            <person name="Secka A."/>
            <person name="Antonio M."/>
            <person name="Oren A."/>
            <person name="Chaudhuri R.R."/>
            <person name="La Ragione R."/>
            <person name="Hildebrand F."/>
            <person name="Pallen M.J."/>
        </authorList>
    </citation>
    <scope>NUCLEOTIDE SEQUENCE</scope>
    <source>
        <strain evidence="1">14700</strain>
    </source>
</reference>
<dbReference type="Gene3D" id="3.30.1330.70">
    <property type="entry name" value="Holliday junction resolvase RusA"/>
    <property type="match status" value="1"/>
</dbReference>
<proteinExistence type="predicted"/>
<comment type="caution">
    <text evidence="1">The sequence shown here is derived from an EMBL/GenBank/DDBJ whole genome shotgun (WGS) entry which is preliminary data.</text>
</comment>
<sequence>MKTNSIMFRVPGAIRGQGRSRTTLKAGHATIYESAEDRSYKGLIQHYAMEAMKKNGYSSPVEPDPSGFSVCVTIYMKFPASFSRKRKERGYRLFLRPYRKPDVDNVAKIFLDAMNSVVYPDDRMVTQLHIAKVFSDIDSVYVTVAWEETENAQV</sequence>
<dbReference type="AlphaFoldDB" id="A0A9D9IDM3"/>
<dbReference type="InterPro" id="IPR008822">
    <property type="entry name" value="Endonuclease_RusA-like"/>
</dbReference>
<evidence type="ECO:0000313" key="1">
    <source>
        <dbReference type="EMBL" id="MBO8469843.1"/>
    </source>
</evidence>
<evidence type="ECO:0000313" key="2">
    <source>
        <dbReference type="Proteomes" id="UP000810292"/>
    </source>
</evidence>
<dbReference type="GO" id="GO:0006310">
    <property type="term" value="P:DNA recombination"/>
    <property type="evidence" value="ECO:0007669"/>
    <property type="project" value="InterPro"/>
</dbReference>
<reference evidence="1" key="1">
    <citation type="submission" date="2020-10" db="EMBL/GenBank/DDBJ databases">
        <authorList>
            <person name="Gilroy R."/>
        </authorList>
    </citation>
    <scope>NUCLEOTIDE SEQUENCE</scope>
    <source>
        <strain evidence="1">14700</strain>
    </source>
</reference>
<dbReference type="Pfam" id="PF05866">
    <property type="entry name" value="RusA"/>
    <property type="match status" value="1"/>
</dbReference>
<name>A0A9D9IDM3_9SPIO</name>
<dbReference type="GO" id="GO:0006281">
    <property type="term" value="P:DNA repair"/>
    <property type="evidence" value="ECO:0007669"/>
    <property type="project" value="InterPro"/>
</dbReference>